<dbReference type="GO" id="GO:0046872">
    <property type="term" value="F:metal ion binding"/>
    <property type="evidence" value="ECO:0007669"/>
    <property type="project" value="UniProtKB-UniRule"/>
</dbReference>
<evidence type="ECO:0000256" key="2">
    <source>
        <dbReference type="ARBA" id="ARBA00006040"/>
    </source>
</evidence>
<dbReference type="FunFam" id="1.20.1050.40:FF:000001">
    <property type="entry name" value="Thimet oligopeptidase 1"/>
    <property type="match status" value="1"/>
</dbReference>
<reference evidence="12" key="1">
    <citation type="submission" date="2016-04" db="EMBL/GenBank/DDBJ databases">
        <title>Comparative genomics of biotechnologically important yeasts.</title>
        <authorList>
            <consortium name="DOE Joint Genome Institute"/>
            <person name="Riley R."/>
            <person name="Haridas S."/>
            <person name="Wolfe K.H."/>
            <person name="Lopes M.R."/>
            <person name="Hittinger C.T."/>
            <person name="Goker M."/>
            <person name="Salamov A."/>
            <person name="Wisecaver J."/>
            <person name="Long T.M."/>
            <person name="Aerts A.L."/>
            <person name="Barry K."/>
            <person name="Choi C."/>
            <person name="Clum A."/>
            <person name="Coughlan A.Y."/>
            <person name="Deshpande S."/>
            <person name="Douglass A.P."/>
            <person name="Hanson S.J."/>
            <person name="Klenk H.-P."/>
            <person name="Labutti K."/>
            <person name="Lapidus A."/>
            <person name="Lindquist E."/>
            <person name="Lipzen A."/>
            <person name="Meier-Kolthoff J.P."/>
            <person name="Ohm R.A."/>
            <person name="Otillar R.P."/>
            <person name="Pangilinan J."/>
            <person name="Peng Y."/>
            <person name="Rokas A."/>
            <person name="Rosa C.A."/>
            <person name="Scheuner C."/>
            <person name="Sibirny A.A."/>
            <person name="Slot J.C."/>
            <person name="Stielow J.B."/>
            <person name="Sun H."/>
            <person name="Kurtzman C.P."/>
            <person name="Blackwell M."/>
            <person name="Grigoriev I.V."/>
            <person name="Jeffries T.W."/>
        </authorList>
    </citation>
    <scope>NUCLEOTIDE SEQUENCE [LARGE SCALE GENOMIC DNA]</scope>
    <source>
        <strain evidence="12">NRRL YB-2248</strain>
    </source>
</reference>
<comment type="cofactor">
    <cofactor evidence="9">
        <name>Zn(2+)</name>
        <dbReference type="ChEBI" id="CHEBI:29105"/>
    </cofactor>
    <text evidence="9">Binds 1 zinc ion.</text>
</comment>
<evidence type="ECO:0000256" key="3">
    <source>
        <dbReference type="ARBA" id="ARBA00022490"/>
    </source>
</evidence>
<evidence type="ECO:0000313" key="11">
    <source>
        <dbReference type="EMBL" id="ODV87852.1"/>
    </source>
</evidence>
<evidence type="ECO:0000256" key="9">
    <source>
        <dbReference type="RuleBase" id="RU003435"/>
    </source>
</evidence>
<evidence type="ECO:0000313" key="12">
    <source>
        <dbReference type="Proteomes" id="UP000094801"/>
    </source>
</evidence>
<dbReference type="GO" id="GO:0004222">
    <property type="term" value="F:metalloendopeptidase activity"/>
    <property type="evidence" value="ECO:0007669"/>
    <property type="project" value="InterPro"/>
</dbReference>
<dbReference type="GO" id="GO:0006518">
    <property type="term" value="P:peptide metabolic process"/>
    <property type="evidence" value="ECO:0007669"/>
    <property type="project" value="TreeGrafter"/>
</dbReference>
<dbReference type="InterPro" id="IPR024080">
    <property type="entry name" value="Neurolysin/TOP_N"/>
</dbReference>
<dbReference type="InterPro" id="IPR024077">
    <property type="entry name" value="Neurolysin/TOP_dom2"/>
</dbReference>
<keyword evidence="3" id="KW-0963">Cytoplasm</keyword>
<dbReference type="Gene3D" id="3.40.390.10">
    <property type="entry name" value="Collagenase (Catalytic Domain)"/>
    <property type="match status" value="1"/>
</dbReference>
<dbReference type="CDD" id="cd06455">
    <property type="entry name" value="M3A_TOP"/>
    <property type="match status" value="1"/>
</dbReference>
<evidence type="ECO:0000256" key="8">
    <source>
        <dbReference type="ARBA" id="ARBA00023049"/>
    </source>
</evidence>
<dbReference type="Proteomes" id="UP000094801">
    <property type="component" value="Unassembled WGS sequence"/>
</dbReference>
<proteinExistence type="inferred from homology"/>
<keyword evidence="7 9" id="KW-0862">Zinc</keyword>
<evidence type="ECO:0000256" key="7">
    <source>
        <dbReference type="ARBA" id="ARBA00022833"/>
    </source>
</evidence>
<keyword evidence="8 9" id="KW-0482">Metalloprotease</keyword>
<dbReference type="EMBL" id="KV453847">
    <property type="protein sequence ID" value="ODV87852.1"/>
    <property type="molecule type" value="Genomic_DNA"/>
</dbReference>
<dbReference type="OrthoDB" id="534666at2759"/>
<keyword evidence="4 9" id="KW-0645">Protease</keyword>
<evidence type="ECO:0000256" key="4">
    <source>
        <dbReference type="ARBA" id="ARBA00022670"/>
    </source>
</evidence>
<keyword evidence="12" id="KW-1185">Reference proteome</keyword>
<protein>
    <recommendedName>
        <fullName evidence="10">Peptidase M3A/M3B catalytic domain-containing protein</fullName>
    </recommendedName>
</protein>
<name>A0A1E4T7Y8_9ASCO</name>
<gene>
    <name evidence="11" type="ORF">CANARDRAFT_26052</name>
</gene>
<dbReference type="Gene3D" id="1.20.1050.40">
    <property type="entry name" value="Endopeptidase. Chain P, domain 1"/>
    <property type="match status" value="1"/>
</dbReference>
<dbReference type="SUPFAM" id="SSF55486">
    <property type="entry name" value="Metalloproteases ('zincins'), catalytic domain"/>
    <property type="match status" value="1"/>
</dbReference>
<evidence type="ECO:0000256" key="6">
    <source>
        <dbReference type="ARBA" id="ARBA00022801"/>
    </source>
</evidence>
<dbReference type="GO" id="GO:0005758">
    <property type="term" value="C:mitochondrial intermembrane space"/>
    <property type="evidence" value="ECO:0007669"/>
    <property type="project" value="TreeGrafter"/>
</dbReference>
<dbReference type="InterPro" id="IPR045090">
    <property type="entry name" value="Pept_M3A_M3B"/>
</dbReference>
<dbReference type="InterPro" id="IPR001567">
    <property type="entry name" value="Pept_M3A_M3B_dom"/>
</dbReference>
<dbReference type="FunFam" id="3.40.390.10:FF:000006">
    <property type="entry name" value="Thimet oligopeptidase 1"/>
    <property type="match status" value="1"/>
</dbReference>
<comment type="similarity">
    <text evidence="2 9">Belongs to the peptidase M3 family.</text>
</comment>
<dbReference type="PANTHER" id="PTHR11804">
    <property type="entry name" value="PROTEASE M3 THIMET OLIGOPEPTIDASE-RELATED"/>
    <property type="match status" value="1"/>
</dbReference>
<keyword evidence="5 9" id="KW-0479">Metal-binding</keyword>
<sequence length="724" mass="82531">MRSLLKSVVSFTLKSKRNLIFSAGLTIAGSIHLQNRYFSNIKSNMSLFEPPQLPPTWDHTAEQILTLTDSLIKEGSELDDKIAAAFEFASIDTVIKPIADLENKQSLLTNQLSFYQHVSSSKELRDASNESDQKMRTFGIESGLREDVYKSINKVYLATKDDTTLNAETKRFILKLNKQYERNGLALPKETRDKIKDIKQELSTLALNFSKNLGEETESITFTKDQLIGVPADVVDQFKTVEEDGETKFKMSFKYPDLFPVLKYASNPATRKAAFCGDQNKVPENADILIKAVKLRAQLSQLLGYKNFSEYILEERMAKLPETVMNFLEDLKVKLSPLGKKEIEVLKSLKASDLKSKGLSADDGYYVWDQRYYHTMMLEKDYQVDEVKIAEYFPMQNTIVKMLSIYETIFNLKFNEIENTSKLYNTWHEDVKQFAVWKMDNEKDPEFVGYIYFDLHPREGKYGHAANFGIGPGYTDLASGKRNYPVTSLVCNFTRDTKQKPSLLKHDEVVTFFHELGHGIHDLLGKTAYSRFSGTSVSWDFVEMPSQLLEYFCWSEAQLKFLSSHYLTGEELGSELITSLIASKNVNGALFNLRQLHFGLFDMTLHTSKDGEVDVYSLWNDMREEICLLSNGGAITKGFGSFGHLMGGYASGYYGYLWSQVFAADIFYTKFKKDPLNIDSGLQYRDKILARGGSRDEMDNLIDFLGREPNSDAFLQELGITEKI</sequence>
<dbReference type="STRING" id="983967.A0A1E4T7Y8"/>
<dbReference type="GO" id="GO:0006508">
    <property type="term" value="P:proteolysis"/>
    <property type="evidence" value="ECO:0007669"/>
    <property type="project" value="UniProtKB-KW"/>
</dbReference>
<evidence type="ECO:0000256" key="5">
    <source>
        <dbReference type="ARBA" id="ARBA00022723"/>
    </source>
</evidence>
<evidence type="ECO:0000259" key="10">
    <source>
        <dbReference type="Pfam" id="PF01432"/>
    </source>
</evidence>
<organism evidence="11 12">
    <name type="scientific">[Candida] arabinofermentans NRRL YB-2248</name>
    <dbReference type="NCBI Taxonomy" id="983967"/>
    <lineage>
        <taxon>Eukaryota</taxon>
        <taxon>Fungi</taxon>
        <taxon>Dikarya</taxon>
        <taxon>Ascomycota</taxon>
        <taxon>Saccharomycotina</taxon>
        <taxon>Pichiomycetes</taxon>
        <taxon>Pichiales</taxon>
        <taxon>Pichiaceae</taxon>
        <taxon>Ogataea</taxon>
        <taxon>Ogataea/Candida clade</taxon>
    </lineage>
</organism>
<accession>A0A1E4T7Y8</accession>
<dbReference type="Gene3D" id="1.10.1370.10">
    <property type="entry name" value="Neurolysin, domain 3"/>
    <property type="match status" value="1"/>
</dbReference>
<comment type="subcellular location">
    <subcellularLocation>
        <location evidence="1">Cytoplasm</location>
    </subcellularLocation>
</comment>
<dbReference type="InterPro" id="IPR024079">
    <property type="entry name" value="MetalloPept_cat_dom_sf"/>
</dbReference>
<keyword evidence="6 9" id="KW-0378">Hydrolase</keyword>
<dbReference type="Pfam" id="PF01432">
    <property type="entry name" value="Peptidase_M3"/>
    <property type="match status" value="1"/>
</dbReference>
<dbReference type="AlphaFoldDB" id="A0A1E4T7Y8"/>
<feature type="domain" description="Peptidase M3A/M3B catalytic" evidence="10">
    <location>
        <begin position="261"/>
        <end position="719"/>
    </location>
</feature>
<dbReference type="PANTHER" id="PTHR11804:SF84">
    <property type="entry name" value="SACCHAROLYSIN"/>
    <property type="match status" value="1"/>
</dbReference>
<evidence type="ECO:0000256" key="1">
    <source>
        <dbReference type="ARBA" id="ARBA00004496"/>
    </source>
</evidence>